<feature type="non-terminal residue" evidence="9">
    <location>
        <position position="1"/>
    </location>
</feature>
<dbReference type="Gene3D" id="1.10.530.10">
    <property type="match status" value="1"/>
</dbReference>
<evidence type="ECO:0000256" key="2">
    <source>
        <dbReference type="ARBA" id="ARBA00012732"/>
    </source>
</evidence>
<evidence type="ECO:0000256" key="5">
    <source>
        <dbReference type="ARBA" id="ARBA00022801"/>
    </source>
</evidence>
<sequence>IHSFPFFTLTDQLYVHNLDKQCLRCLCYAATSCDITLGCTAGYCGPYKISRLYWIDAGRLVLPEDDPERAGAFEDCALNLGCAQRMVTTYLSKFGKDCNDDNVTDCNDYLKINFNGGYQCTPKLDRNEAGRNWTKRFDVCHQLL</sequence>
<evidence type="ECO:0000313" key="9">
    <source>
        <dbReference type="RefSeq" id="XP_017775925.1"/>
    </source>
</evidence>
<dbReference type="EC" id="3.2.1.17" evidence="2"/>
<keyword evidence="8" id="KW-1185">Reference proteome</keyword>
<dbReference type="PANTHER" id="PTHR11195">
    <property type="entry name" value="DESTABILASE-RELATED"/>
    <property type="match status" value="1"/>
</dbReference>
<dbReference type="RefSeq" id="XP_017775925.1">
    <property type="nucleotide sequence ID" value="XM_017920436.1"/>
</dbReference>
<dbReference type="PROSITE" id="PS51909">
    <property type="entry name" value="LYSOZYME_I"/>
    <property type="match status" value="1"/>
</dbReference>
<comment type="catalytic activity">
    <reaction evidence="1">
        <text>Hydrolysis of (1-&gt;4)-beta-linkages between N-acetylmuramic acid and N-acetyl-D-glucosamine residues in a peptidoglycan and between N-acetyl-D-glucosamine residues in chitodextrins.</text>
        <dbReference type="EC" id="3.2.1.17"/>
    </reaction>
</comment>
<evidence type="ECO:0000256" key="1">
    <source>
        <dbReference type="ARBA" id="ARBA00000632"/>
    </source>
</evidence>
<proteinExistence type="predicted"/>
<keyword evidence="7" id="KW-0326">Glycosidase</keyword>
<accession>A0ABM1MMX5</accession>
<dbReference type="Proteomes" id="UP000695000">
    <property type="component" value="Unplaced"/>
</dbReference>
<evidence type="ECO:0000256" key="7">
    <source>
        <dbReference type="ARBA" id="ARBA00023295"/>
    </source>
</evidence>
<keyword evidence="4" id="KW-0081">Bacteriolytic enzyme</keyword>
<evidence type="ECO:0000256" key="3">
    <source>
        <dbReference type="ARBA" id="ARBA00022529"/>
    </source>
</evidence>
<evidence type="ECO:0000256" key="6">
    <source>
        <dbReference type="ARBA" id="ARBA00023157"/>
    </source>
</evidence>
<dbReference type="CDD" id="cd16890">
    <property type="entry name" value="lyz_i"/>
    <property type="match status" value="1"/>
</dbReference>
<dbReference type="GeneID" id="108562181"/>
<gene>
    <name evidence="9" type="primary">LOC108562181</name>
</gene>
<keyword evidence="3" id="KW-0929">Antimicrobial</keyword>
<protein>
    <recommendedName>
        <fullName evidence="2">lysozyme</fullName>
        <ecNumber evidence="2">3.2.1.17</ecNumber>
    </recommendedName>
</protein>
<dbReference type="PANTHER" id="PTHR11195:SF13">
    <property type="entry name" value="INVERTEBRATE-TYPE LYSOZYME 2-RELATED"/>
    <property type="match status" value="1"/>
</dbReference>
<dbReference type="Pfam" id="PF05497">
    <property type="entry name" value="Destabilase"/>
    <property type="match status" value="1"/>
</dbReference>
<name>A0ABM1MMX5_NICVS</name>
<organism evidence="8 9">
    <name type="scientific">Nicrophorus vespilloides</name>
    <name type="common">Boreal carrion beetle</name>
    <dbReference type="NCBI Taxonomy" id="110193"/>
    <lineage>
        <taxon>Eukaryota</taxon>
        <taxon>Metazoa</taxon>
        <taxon>Ecdysozoa</taxon>
        <taxon>Arthropoda</taxon>
        <taxon>Hexapoda</taxon>
        <taxon>Insecta</taxon>
        <taxon>Pterygota</taxon>
        <taxon>Neoptera</taxon>
        <taxon>Endopterygota</taxon>
        <taxon>Coleoptera</taxon>
        <taxon>Polyphaga</taxon>
        <taxon>Staphyliniformia</taxon>
        <taxon>Silphidae</taxon>
        <taxon>Nicrophorinae</taxon>
        <taxon>Nicrophorus</taxon>
    </lineage>
</organism>
<keyword evidence="6" id="KW-1015">Disulfide bond</keyword>
<dbReference type="InterPro" id="IPR008597">
    <property type="entry name" value="Invert_lysozyme"/>
</dbReference>
<evidence type="ECO:0000313" key="8">
    <source>
        <dbReference type="Proteomes" id="UP000695000"/>
    </source>
</evidence>
<keyword evidence="5" id="KW-0378">Hydrolase</keyword>
<reference evidence="9" key="1">
    <citation type="submission" date="2025-08" db="UniProtKB">
        <authorList>
            <consortium name="RefSeq"/>
        </authorList>
    </citation>
    <scope>IDENTIFICATION</scope>
    <source>
        <tissue evidence="9">Whole Larva</tissue>
    </source>
</reference>
<evidence type="ECO:0000256" key="4">
    <source>
        <dbReference type="ARBA" id="ARBA00022638"/>
    </source>
</evidence>